<evidence type="ECO:0008006" key="2">
    <source>
        <dbReference type="Google" id="ProtNLM"/>
    </source>
</evidence>
<dbReference type="SUPFAM" id="SSF52317">
    <property type="entry name" value="Class I glutamine amidotransferase-like"/>
    <property type="match status" value="1"/>
</dbReference>
<accession>A0A6J4K9G0</accession>
<dbReference type="Gene3D" id="3.40.50.880">
    <property type="match status" value="1"/>
</dbReference>
<reference evidence="1" key="1">
    <citation type="submission" date="2020-02" db="EMBL/GenBank/DDBJ databases">
        <authorList>
            <person name="Meier V. D."/>
        </authorList>
    </citation>
    <scope>NUCLEOTIDE SEQUENCE</scope>
    <source>
        <strain evidence="1">AVDCRST_MAG40</strain>
    </source>
</reference>
<dbReference type="EMBL" id="CADCTX010000063">
    <property type="protein sequence ID" value="CAA9298913.1"/>
    <property type="molecule type" value="Genomic_DNA"/>
</dbReference>
<feature type="non-terminal residue" evidence="1">
    <location>
        <position position="1"/>
    </location>
</feature>
<dbReference type="InterPro" id="IPR029062">
    <property type="entry name" value="Class_I_gatase-like"/>
</dbReference>
<sequence>QSEQSASAGCLVYASVSLAREVGLTAPVSVQVPVVHRDADPVQGDVSRPLAAVPAVSLTLDQTAIMLPADVPLDQPVRVTLRSGATRAQSVRVALTLPRGLAADSAARTARLDSLGSAQLEFRVRGRLAPGAHELRAAAESGGERFAAGYLPIDYDHIRPQRMYRDAALAIRAVDVRIPRGLRVAYVAGVGDNSAPALQALGVDLTVLEPQRLATADLARFTTLVVGPRAYEAVPELRAANARLLAWVRAGGTMVVQYGQGEMQSPGVMPYPITLDRRAQRVSVEEAPVTVVDAASPLLAAPNRITAADFAGWVQDRTLYMPKTFDPRYAAPLETHDPGEPANRGAILAAPYGRGTYVYTTLAFFRQLPNGVPGAARLFVNLLAAGTGGGRP</sequence>
<gene>
    <name evidence="1" type="ORF">AVDCRST_MAG40-219</name>
</gene>
<evidence type="ECO:0000313" key="1">
    <source>
        <dbReference type="EMBL" id="CAA9298913.1"/>
    </source>
</evidence>
<dbReference type="AlphaFoldDB" id="A0A6J4K9G0"/>
<proteinExistence type="predicted"/>
<organism evidence="1">
    <name type="scientific">uncultured Gemmatimonadaceae bacterium</name>
    <dbReference type="NCBI Taxonomy" id="246130"/>
    <lineage>
        <taxon>Bacteria</taxon>
        <taxon>Pseudomonadati</taxon>
        <taxon>Gemmatimonadota</taxon>
        <taxon>Gemmatimonadia</taxon>
        <taxon>Gemmatimonadales</taxon>
        <taxon>Gemmatimonadaceae</taxon>
        <taxon>environmental samples</taxon>
    </lineage>
</organism>
<name>A0A6J4K9G0_9BACT</name>
<protein>
    <recommendedName>
        <fullName evidence="2">LmbE family protein</fullName>
    </recommendedName>
</protein>